<evidence type="ECO:0000256" key="8">
    <source>
        <dbReference type="ARBA" id="ARBA00022989"/>
    </source>
</evidence>
<comment type="subcellular location">
    <subcellularLocation>
        <location evidence="1">Membrane</location>
    </subcellularLocation>
</comment>
<comment type="pathway">
    <text evidence="14">Phospholipid metabolism.</text>
</comment>
<feature type="compositionally biased region" description="Polar residues" evidence="15">
    <location>
        <begin position="491"/>
        <end position="506"/>
    </location>
</feature>
<evidence type="ECO:0000313" key="18">
    <source>
        <dbReference type="EMBL" id="WAR13504.1"/>
    </source>
</evidence>
<dbReference type="Pfam" id="PF01553">
    <property type="entry name" value="Acyltransferase"/>
    <property type="match status" value="1"/>
</dbReference>
<dbReference type="PRINTS" id="PR00450">
    <property type="entry name" value="RECOVERIN"/>
</dbReference>
<evidence type="ECO:0000256" key="1">
    <source>
        <dbReference type="ARBA" id="ARBA00004370"/>
    </source>
</evidence>
<dbReference type="SMART" id="SM00054">
    <property type="entry name" value="EFh"/>
    <property type="match status" value="4"/>
</dbReference>
<comment type="similarity">
    <text evidence="3">Belongs to the 1-acyl-sn-glycerol-3-phosphate acyltransferase family.</text>
</comment>
<feature type="region of interest" description="Disordered" evidence="15">
    <location>
        <begin position="491"/>
        <end position="530"/>
    </location>
</feature>
<keyword evidence="9" id="KW-0443">Lipid metabolism</keyword>
<dbReference type="InterPro" id="IPR002048">
    <property type="entry name" value="EF_hand_dom"/>
</dbReference>
<keyword evidence="6 16" id="KW-0812">Transmembrane</keyword>
<dbReference type="PROSITE" id="PS50222">
    <property type="entry name" value="EF_HAND_2"/>
    <property type="match status" value="2"/>
</dbReference>
<evidence type="ECO:0000256" key="12">
    <source>
        <dbReference type="ARBA" id="ARBA00023264"/>
    </source>
</evidence>
<keyword evidence="10 16" id="KW-0472">Membrane</keyword>
<dbReference type="Gene3D" id="1.10.238.10">
    <property type="entry name" value="EF-hand"/>
    <property type="match status" value="1"/>
</dbReference>
<evidence type="ECO:0000256" key="3">
    <source>
        <dbReference type="ARBA" id="ARBA00008655"/>
    </source>
</evidence>
<dbReference type="EMBL" id="CP111019">
    <property type="protein sequence ID" value="WAR13504.1"/>
    <property type="molecule type" value="Genomic_DNA"/>
</dbReference>
<organism evidence="18 19">
    <name type="scientific">Mya arenaria</name>
    <name type="common">Soft-shell clam</name>
    <dbReference type="NCBI Taxonomy" id="6604"/>
    <lineage>
        <taxon>Eukaryota</taxon>
        <taxon>Metazoa</taxon>
        <taxon>Spiralia</taxon>
        <taxon>Lophotrochozoa</taxon>
        <taxon>Mollusca</taxon>
        <taxon>Bivalvia</taxon>
        <taxon>Autobranchia</taxon>
        <taxon>Heteroconchia</taxon>
        <taxon>Euheterodonta</taxon>
        <taxon>Imparidentia</taxon>
        <taxon>Neoheterodontei</taxon>
        <taxon>Myida</taxon>
        <taxon>Myoidea</taxon>
        <taxon>Myidae</taxon>
        <taxon>Mya</taxon>
    </lineage>
</organism>
<dbReference type="InterPro" id="IPR011992">
    <property type="entry name" value="EF-hand-dom_pair"/>
</dbReference>
<evidence type="ECO:0000256" key="7">
    <source>
        <dbReference type="ARBA" id="ARBA00022837"/>
    </source>
</evidence>
<feature type="domain" description="EF-hand" evidence="17">
    <location>
        <begin position="368"/>
        <end position="403"/>
    </location>
</feature>
<dbReference type="PROSITE" id="PS00018">
    <property type="entry name" value="EF_HAND_1"/>
    <property type="match status" value="2"/>
</dbReference>
<keyword evidence="8 16" id="KW-1133">Transmembrane helix</keyword>
<dbReference type="SUPFAM" id="SSF47473">
    <property type="entry name" value="EF-hand"/>
    <property type="match status" value="1"/>
</dbReference>
<evidence type="ECO:0000256" key="14">
    <source>
        <dbReference type="ARBA" id="ARBA00025707"/>
    </source>
</evidence>
<evidence type="ECO:0000256" key="4">
    <source>
        <dbReference type="ARBA" id="ARBA00022516"/>
    </source>
</evidence>
<evidence type="ECO:0000256" key="11">
    <source>
        <dbReference type="ARBA" id="ARBA00023209"/>
    </source>
</evidence>
<gene>
    <name evidence="18" type="ORF">MAR_027684</name>
</gene>
<dbReference type="InterPro" id="IPR002123">
    <property type="entry name" value="Plipid/glycerol_acylTrfase"/>
</dbReference>
<keyword evidence="13" id="KW-0012">Acyltransferase</keyword>
<keyword evidence="19" id="KW-1185">Reference proteome</keyword>
<feature type="domain" description="EF-hand" evidence="17">
    <location>
        <begin position="440"/>
        <end position="475"/>
    </location>
</feature>
<dbReference type="InterPro" id="IPR045252">
    <property type="entry name" value="LPCAT1-like"/>
</dbReference>
<evidence type="ECO:0000256" key="10">
    <source>
        <dbReference type="ARBA" id="ARBA00023136"/>
    </source>
</evidence>
<evidence type="ECO:0000313" key="19">
    <source>
        <dbReference type="Proteomes" id="UP001164746"/>
    </source>
</evidence>
<protein>
    <submittedName>
        <fullName evidence="18">PCAT2-like protein</fullName>
    </submittedName>
</protein>
<evidence type="ECO:0000256" key="6">
    <source>
        <dbReference type="ARBA" id="ARBA00022692"/>
    </source>
</evidence>
<dbReference type="CDD" id="cd00051">
    <property type="entry name" value="EFh"/>
    <property type="match status" value="1"/>
</dbReference>
<feature type="transmembrane region" description="Helical" evidence="16">
    <location>
        <begin position="46"/>
        <end position="66"/>
    </location>
</feature>
<dbReference type="PANTHER" id="PTHR23063">
    <property type="entry name" value="PHOSPHOLIPID ACYLTRANSFERASE"/>
    <property type="match status" value="1"/>
</dbReference>
<keyword evidence="7" id="KW-0106">Calcium</keyword>
<keyword evidence="11" id="KW-0594">Phospholipid biosynthesis</keyword>
<evidence type="ECO:0000256" key="15">
    <source>
        <dbReference type="SAM" id="MobiDB-lite"/>
    </source>
</evidence>
<dbReference type="Pfam" id="PF13499">
    <property type="entry name" value="EF-hand_7"/>
    <property type="match status" value="1"/>
</dbReference>
<reference evidence="18" key="1">
    <citation type="submission" date="2022-11" db="EMBL/GenBank/DDBJ databases">
        <title>Centuries of genome instability and evolution in soft-shell clam transmissible cancer (bioRxiv).</title>
        <authorList>
            <person name="Hart S.F.M."/>
            <person name="Yonemitsu M.A."/>
            <person name="Giersch R.M."/>
            <person name="Beal B.F."/>
            <person name="Arriagada G."/>
            <person name="Davis B.W."/>
            <person name="Ostrander E.A."/>
            <person name="Goff S.P."/>
            <person name="Metzger M.J."/>
        </authorList>
    </citation>
    <scope>NUCLEOTIDE SEQUENCE</scope>
    <source>
        <strain evidence="18">MELC-2E11</strain>
        <tissue evidence="18">Siphon/mantle</tissue>
    </source>
</reference>
<dbReference type="Pfam" id="PF13833">
    <property type="entry name" value="EF-hand_8"/>
    <property type="match status" value="1"/>
</dbReference>
<keyword evidence="4" id="KW-0444">Lipid biosynthesis</keyword>
<comment type="pathway">
    <text evidence="2">Lipid metabolism; phospholipid metabolism.</text>
</comment>
<accession>A0ABY7EYK0</accession>
<evidence type="ECO:0000256" key="9">
    <source>
        <dbReference type="ARBA" id="ARBA00023098"/>
    </source>
</evidence>
<keyword evidence="5" id="KW-0808">Transferase</keyword>
<evidence type="ECO:0000256" key="2">
    <source>
        <dbReference type="ARBA" id="ARBA00005074"/>
    </source>
</evidence>
<dbReference type="PANTHER" id="PTHR23063:SF52">
    <property type="entry name" value="LYSOPHOSPHATIDYLCHOLINE ACYLTRANSFERASE"/>
    <property type="match status" value="1"/>
</dbReference>
<dbReference type="InterPro" id="IPR018247">
    <property type="entry name" value="EF_Hand_1_Ca_BS"/>
</dbReference>
<evidence type="ECO:0000256" key="5">
    <source>
        <dbReference type="ARBA" id="ARBA00022679"/>
    </source>
</evidence>
<keyword evidence="12" id="KW-1208">Phospholipid metabolism</keyword>
<sequence length="530" mass="59494">MIKTVPRQQSLIAPEIQNPFVHNLRLGYLDILQIIIMSVTIAPLRLLLVGLCLLLAWPLAAIVVAGRSEEDKKEPLTGWRNTLLRPIIVFLSRGVFFAAGFHHIKVSGKRANPSEAMILAVAPHSSYMDALPVVFLDLTSSVAKSENGEVPLFGTLLEFTQPVLVQREDVNSRLHTIQEIQRRARTGGKWPQIIIFPEGTCTNRSCLISFKLGAFHPGVPVQPVCLRYPNRLDTVTWTWEGPGAYTLFWLTLCQFNTNLEIEFLPVYKPSAEEIADPKLFAKNVRDVVAKALDVPVTDHTFDDCRLMVKARKLNLPMEAGLVEFQKLHKKLGISLDQMHDMLEKFCSMDSQGKGHITMEEFSRYLQLPESHSLKEVFALYDRDGSGTIDFREYVIGLSLVSTPVNTDSTISLAFQLFDSSQQGFISHEDLHDILHNAFNMTDVDVEELFRHIDADCDGKITFEEFKRFALDRPEYAPLFLAYQESQKGNNNSVTTLTAGNTNSNATPVKENRSAPSTPLAEDNGDHLKAE</sequence>
<dbReference type="SMART" id="SM00563">
    <property type="entry name" value="PlsC"/>
    <property type="match status" value="1"/>
</dbReference>
<dbReference type="CDD" id="cd07991">
    <property type="entry name" value="LPLAT_LPCAT1-like"/>
    <property type="match status" value="1"/>
</dbReference>
<proteinExistence type="inferred from homology"/>
<evidence type="ECO:0000259" key="17">
    <source>
        <dbReference type="PROSITE" id="PS50222"/>
    </source>
</evidence>
<dbReference type="Proteomes" id="UP001164746">
    <property type="component" value="Chromosome 8"/>
</dbReference>
<evidence type="ECO:0000256" key="13">
    <source>
        <dbReference type="ARBA" id="ARBA00023315"/>
    </source>
</evidence>
<name>A0ABY7EYK0_MYAAR</name>
<dbReference type="SUPFAM" id="SSF69593">
    <property type="entry name" value="Glycerol-3-phosphate (1)-acyltransferase"/>
    <property type="match status" value="1"/>
</dbReference>
<evidence type="ECO:0000256" key="16">
    <source>
        <dbReference type="SAM" id="Phobius"/>
    </source>
</evidence>